<dbReference type="EMBL" id="GACK01009206">
    <property type="protein sequence ID" value="JAA55828.1"/>
    <property type="molecule type" value="mRNA"/>
</dbReference>
<accession>L7LY70</accession>
<reference evidence="1" key="2">
    <citation type="journal article" date="2015" name="J. Proteomics">
        <title>Sexual differences in the sialomes of the zebra tick, Rhipicephalus pulchellus.</title>
        <authorList>
            <person name="Tan A.W."/>
            <person name="Francischetti I.M."/>
            <person name="Slovak M."/>
            <person name="Kini R.M."/>
            <person name="Ribeiro J.M."/>
        </authorList>
    </citation>
    <scope>NUCLEOTIDE SEQUENCE</scope>
    <source>
        <tissue evidence="1">Salivary gland</tissue>
    </source>
</reference>
<dbReference type="AlphaFoldDB" id="L7LY70"/>
<protein>
    <submittedName>
        <fullName evidence="1">Uncharacterized protein</fullName>
    </submittedName>
</protein>
<proteinExistence type="evidence at transcript level"/>
<name>L7LY70_RHIPC</name>
<evidence type="ECO:0000313" key="1">
    <source>
        <dbReference type="EMBL" id="JAA55828.1"/>
    </source>
</evidence>
<organism evidence="1">
    <name type="scientific">Rhipicephalus pulchellus</name>
    <name type="common">Yellow backed tick</name>
    <name type="synonym">Dermacentor pulchellus</name>
    <dbReference type="NCBI Taxonomy" id="72859"/>
    <lineage>
        <taxon>Eukaryota</taxon>
        <taxon>Metazoa</taxon>
        <taxon>Ecdysozoa</taxon>
        <taxon>Arthropoda</taxon>
        <taxon>Chelicerata</taxon>
        <taxon>Arachnida</taxon>
        <taxon>Acari</taxon>
        <taxon>Parasitiformes</taxon>
        <taxon>Ixodida</taxon>
        <taxon>Ixodoidea</taxon>
        <taxon>Ixodidae</taxon>
        <taxon>Rhipicephalinae</taxon>
        <taxon>Rhipicephalus</taxon>
        <taxon>Rhipicephalus</taxon>
    </lineage>
</organism>
<reference evidence="1" key="1">
    <citation type="submission" date="2012-11" db="EMBL/GenBank/DDBJ databases">
        <authorList>
            <person name="Lucero-Rivera Y.E."/>
            <person name="Tovar-Ramirez D."/>
        </authorList>
    </citation>
    <scope>NUCLEOTIDE SEQUENCE</scope>
    <source>
        <tissue evidence="1">Salivary gland</tissue>
    </source>
</reference>
<sequence length="128" mass="14803">MAMLYPIPYLSIPLALTFPPPCCSMLNMAMLYPIPYLSIPSLSLSHPLAIVYSTWLCFTLPLPFHPPRSHFPSPSLYYTLHGYALPYRLPFHLHHFPTPLLWYTQHGYALSYPLSFHHPRSHFPTPLL</sequence>